<organism evidence="2 3">
    <name type="scientific">Mya arenaria</name>
    <name type="common">Soft-shell clam</name>
    <dbReference type="NCBI Taxonomy" id="6604"/>
    <lineage>
        <taxon>Eukaryota</taxon>
        <taxon>Metazoa</taxon>
        <taxon>Spiralia</taxon>
        <taxon>Lophotrochozoa</taxon>
        <taxon>Mollusca</taxon>
        <taxon>Bivalvia</taxon>
        <taxon>Autobranchia</taxon>
        <taxon>Heteroconchia</taxon>
        <taxon>Euheterodonta</taxon>
        <taxon>Imparidentia</taxon>
        <taxon>Neoheterodontei</taxon>
        <taxon>Myida</taxon>
        <taxon>Myoidea</taxon>
        <taxon>Myidae</taxon>
        <taxon>Mya</taxon>
    </lineage>
</organism>
<dbReference type="InterPro" id="IPR050187">
    <property type="entry name" value="Lipid_Phosphate_FormReg"/>
</dbReference>
<dbReference type="Pfam" id="PF19279">
    <property type="entry name" value="YegS_C"/>
    <property type="match status" value="1"/>
</dbReference>
<dbReference type="Gene3D" id="2.60.200.40">
    <property type="match status" value="1"/>
</dbReference>
<reference evidence="2" key="1">
    <citation type="submission" date="2022-11" db="EMBL/GenBank/DDBJ databases">
        <title>Centuries of genome instability and evolution in soft-shell clam transmissible cancer (bioRxiv).</title>
        <authorList>
            <person name="Hart S.F.M."/>
            <person name="Yonemitsu M.A."/>
            <person name="Giersch R.M."/>
            <person name="Beal B.F."/>
            <person name="Arriagada G."/>
            <person name="Davis B.W."/>
            <person name="Ostrander E.A."/>
            <person name="Goff S.P."/>
            <person name="Metzger M.J."/>
        </authorList>
    </citation>
    <scope>NUCLEOTIDE SEQUENCE</scope>
    <source>
        <strain evidence="2">MELC-2E11</strain>
        <tissue evidence="2">Siphon/mantle</tissue>
    </source>
</reference>
<dbReference type="EMBL" id="CP111013">
    <property type="protein sequence ID" value="WAQ95533.1"/>
    <property type="molecule type" value="Genomic_DNA"/>
</dbReference>
<sequence>DPDGSCYDRTALVSRLLLPFRVLGSDRGHRLREREVQGHRGSQIYFAGFKTDSYKGRLSFLPVSEYIPKSSNNNTTKSLHIPTKNRRVSMDDFENGDNDAYDRLRTKSVPWKLYNKKSFSESEEVEEKIDEELADVQESMASGDALPENTGSDEKSPANGEIKFALETENNLDNMVSGNGKPGDTSSVNCVQEVIRLPKSVDGKIPSILPPLDKPLPSDWVTLDEEFVSVAACYQTHLGSDSIMAPDARFNDGIIHLSFIKSGIQKGELLQLMSLLEKGTHIDFPSQYIEMVKCLAFRLEPEGKEGIIMVDGERVDYGPLQGQVLPGASNLMAIHCLL</sequence>
<dbReference type="PANTHER" id="PTHR12358:SF112">
    <property type="entry name" value="LD11247P-RELATED"/>
    <property type="match status" value="1"/>
</dbReference>
<proteinExistence type="predicted"/>
<evidence type="ECO:0000313" key="3">
    <source>
        <dbReference type="Proteomes" id="UP001164746"/>
    </source>
</evidence>
<accession>A0ABY7DHH6</accession>
<dbReference type="Proteomes" id="UP001164746">
    <property type="component" value="Chromosome 2"/>
</dbReference>
<name>A0ABY7DHH6_MYAAR</name>
<dbReference type="SUPFAM" id="SSF111331">
    <property type="entry name" value="NAD kinase/diacylglycerol kinase-like"/>
    <property type="match status" value="1"/>
</dbReference>
<dbReference type="InterPro" id="IPR016064">
    <property type="entry name" value="NAD/diacylglycerol_kinase_sf"/>
</dbReference>
<feature type="domain" description="YegS/DAGK C-terminal" evidence="1">
    <location>
        <begin position="228"/>
        <end position="332"/>
    </location>
</feature>
<feature type="non-terminal residue" evidence="2">
    <location>
        <position position="338"/>
    </location>
</feature>
<evidence type="ECO:0000313" key="2">
    <source>
        <dbReference type="EMBL" id="WAQ95533.1"/>
    </source>
</evidence>
<dbReference type="PANTHER" id="PTHR12358">
    <property type="entry name" value="SPHINGOSINE KINASE"/>
    <property type="match status" value="1"/>
</dbReference>
<dbReference type="InterPro" id="IPR045540">
    <property type="entry name" value="YegS/DAGK_C"/>
</dbReference>
<protein>
    <submittedName>
        <fullName evidence="2">SPHK2-like protein</fullName>
    </submittedName>
</protein>
<keyword evidence="3" id="KW-1185">Reference proteome</keyword>
<gene>
    <name evidence="2" type="ORF">MAR_028223</name>
</gene>
<evidence type="ECO:0000259" key="1">
    <source>
        <dbReference type="Pfam" id="PF19279"/>
    </source>
</evidence>